<feature type="region of interest" description="Disordered" evidence="8">
    <location>
        <begin position="39"/>
        <end position="121"/>
    </location>
</feature>
<feature type="transmembrane region" description="Helical" evidence="9">
    <location>
        <begin position="556"/>
        <end position="574"/>
    </location>
</feature>
<feature type="compositionally biased region" description="Acidic residues" evidence="8">
    <location>
        <begin position="47"/>
        <end position="68"/>
    </location>
</feature>
<evidence type="ECO:0000313" key="12">
    <source>
        <dbReference type="Proteomes" id="UP000308652"/>
    </source>
</evidence>
<dbReference type="EMBL" id="ML213595">
    <property type="protein sequence ID" value="TFK40992.1"/>
    <property type="molecule type" value="Genomic_DNA"/>
</dbReference>
<keyword evidence="4 9" id="KW-0812">Transmembrane</keyword>
<feature type="transmembrane region" description="Helical" evidence="9">
    <location>
        <begin position="236"/>
        <end position="262"/>
    </location>
</feature>
<keyword evidence="12" id="KW-1185">Reference proteome</keyword>
<evidence type="ECO:0000313" key="11">
    <source>
        <dbReference type="EMBL" id="TFK40992.1"/>
    </source>
</evidence>
<feature type="compositionally biased region" description="Polar residues" evidence="8">
    <location>
        <begin position="163"/>
        <end position="173"/>
    </location>
</feature>
<dbReference type="STRING" id="68775.A0A5C3M6L8"/>
<feature type="region of interest" description="Disordered" evidence="8">
    <location>
        <begin position="146"/>
        <end position="173"/>
    </location>
</feature>
<gene>
    <name evidence="11" type="ORF">BDQ12DRAFT_646653</name>
</gene>
<protein>
    <submittedName>
        <fullName evidence="11">Transmembrane amino acid transporter protein-domain-containing protein</fullName>
    </submittedName>
</protein>
<evidence type="ECO:0000256" key="9">
    <source>
        <dbReference type="SAM" id="Phobius"/>
    </source>
</evidence>
<sequence>MTSMASLSTSFTIGSASSASVRDAIASYRRAQYLVAGSTVASASESSDFEDNDDEEAQFGESYDEDHDELFGDSLPTPRPRTDSFVGQLEWDEEEDTSDRAGVSVPPGRVLHAPQRPSLPHSARERLIQQAGTAHENTPLLQKKVSFTTPPHPRHPGWPGLTQKDSPVQPTGDQSQLLTVALSHRRPSIVSTKSARSGRYNYGGHSTFGQTLFNSIAILLGIGMLSEPLAFAYSGWVVGTILIISYGFLSCYTAKILARIILSDPRLRSYSDIGRKAFGPKSTSIISGMFCLELFAVSVILVTLYADSLHTIIPAYSANTYKLWGILILVPTVFLPLSLLSYTSILGILSTLLLVVVIFIDGLSKKEAPGSFWTPAPTNIGVDDFNKLGIAFGLFMAGFSGHAVIPSLARDMVDPSQFDTMINWAFVVATFIYTIIGYAGYLMFGNAVSDEISMDLLNTKGYNPILNQAALWMLVVSPLSKFALNTQPLNATIEILLGLDTPISSPEELALKPDGLSIAPEGSRVNIKRVLAVLQRVFMTVMSVMISILVPEFSAMMAFLGSFSAFLLCIVGPVSAKVAITGRCGLFDGFIIALGVIMAVWGTVAAFLST</sequence>
<evidence type="ECO:0000256" key="5">
    <source>
        <dbReference type="ARBA" id="ARBA00022970"/>
    </source>
</evidence>
<feature type="transmembrane region" description="Helical" evidence="9">
    <location>
        <begin position="421"/>
        <end position="444"/>
    </location>
</feature>
<evidence type="ECO:0000256" key="2">
    <source>
        <dbReference type="ARBA" id="ARBA00008066"/>
    </source>
</evidence>
<feature type="transmembrane region" description="Helical" evidence="9">
    <location>
        <begin position="388"/>
        <end position="409"/>
    </location>
</feature>
<dbReference type="PANTHER" id="PTHR22950:SF692">
    <property type="entry name" value="TRANSMEMBRANE AMINO ACID TRANSPORTER FAMILY PROTEIN"/>
    <property type="match status" value="1"/>
</dbReference>
<comment type="similarity">
    <text evidence="2">Belongs to the amino acid/polyamine transporter 2 family.</text>
</comment>
<evidence type="ECO:0000259" key="10">
    <source>
        <dbReference type="Pfam" id="PF01490"/>
    </source>
</evidence>
<evidence type="ECO:0000256" key="3">
    <source>
        <dbReference type="ARBA" id="ARBA00022448"/>
    </source>
</evidence>
<dbReference type="OrthoDB" id="655540at2759"/>
<dbReference type="InterPro" id="IPR013057">
    <property type="entry name" value="AA_transpt_TM"/>
</dbReference>
<keyword evidence="6 9" id="KW-1133">Transmembrane helix</keyword>
<keyword evidence="7 9" id="KW-0472">Membrane</keyword>
<dbReference type="GO" id="GO:0015179">
    <property type="term" value="F:L-amino acid transmembrane transporter activity"/>
    <property type="evidence" value="ECO:0007669"/>
    <property type="project" value="TreeGrafter"/>
</dbReference>
<proteinExistence type="inferred from homology"/>
<keyword evidence="5" id="KW-0029">Amino-acid transport</keyword>
<evidence type="ECO:0000256" key="7">
    <source>
        <dbReference type="ARBA" id="ARBA00023136"/>
    </source>
</evidence>
<dbReference type="AlphaFoldDB" id="A0A5C3M6L8"/>
<accession>A0A5C3M6L8</accession>
<dbReference type="Proteomes" id="UP000308652">
    <property type="component" value="Unassembled WGS sequence"/>
</dbReference>
<evidence type="ECO:0000256" key="1">
    <source>
        <dbReference type="ARBA" id="ARBA00004141"/>
    </source>
</evidence>
<dbReference type="PANTHER" id="PTHR22950">
    <property type="entry name" value="AMINO ACID TRANSPORTER"/>
    <property type="match status" value="1"/>
</dbReference>
<feature type="transmembrane region" description="Helical" evidence="9">
    <location>
        <begin position="283"/>
        <end position="306"/>
    </location>
</feature>
<reference evidence="11 12" key="1">
    <citation type="journal article" date="2019" name="Nat. Ecol. Evol.">
        <title>Megaphylogeny resolves global patterns of mushroom evolution.</title>
        <authorList>
            <person name="Varga T."/>
            <person name="Krizsan K."/>
            <person name="Foldi C."/>
            <person name="Dima B."/>
            <person name="Sanchez-Garcia M."/>
            <person name="Sanchez-Ramirez S."/>
            <person name="Szollosi G.J."/>
            <person name="Szarkandi J.G."/>
            <person name="Papp V."/>
            <person name="Albert L."/>
            <person name="Andreopoulos W."/>
            <person name="Angelini C."/>
            <person name="Antonin V."/>
            <person name="Barry K.W."/>
            <person name="Bougher N.L."/>
            <person name="Buchanan P."/>
            <person name="Buyck B."/>
            <person name="Bense V."/>
            <person name="Catcheside P."/>
            <person name="Chovatia M."/>
            <person name="Cooper J."/>
            <person name="Damon W."/>
            <person name="Desjardin D."/>
            <person name="Finy P."/>
            <person name="Geml J."/>
            <person name="Haridas S."/>
            <person name="Hughes K."/>
            <person name="Justo A."/>
            <person name="Karasinski D."/>
            <person name="Kautmanova I."/>
            <person name="Kiss B."/>
            <person name="Kocsube S."/>
            <person name="Kotiranta H."/>
            <person name="LaButti K.M."/>
            <person name="Lechner B.E."/>
            <person name="Liimatainen K."/>
            <person name="Lipzen A."/>
            <person name="Lukacs Z."/>
            <person name="Mihaltcheva S."/>
            <person name="Morgado L.N."/>
            <person name="Niskanen T."/>
            <person name="Noordeloos M.E."/>
            <person name="Ohm R.A."/>
            <person name="Ortiz-Santana B."/>
            <person name="Ovrebo C."/>
            <person name="Racz N."/>
            <person name="Riley R."/>
            <person name="Savchenko A."/>
            <person name="Shiryaev A."/>
            <person name="Soop K."/>
            <person name="Spirin V."/>
            <person name="Szebenyi C."/>
            <person name="Tomsovsky M."/>
            <person name="Tulloss R.E."/>
            <person name="Uehling J."/>
            <person name="Grigoriev I.V."/>
            <person name="Vagvolgyi C."/>
            <person name="Papp T."/>
            <person name="Martin F.M."/>
            <person name="Miettinen O."/>
            <person name="Hibbett D.S."/>
            <person name="Nagy L.G."/>
        </authorList>
    </citation>
    <scope>NUCLEOTIDE SEQUENCE [LARGE SCALE GENOMIC DNA]</scope>
    <source>
        <strain evidence="11 12">CBS 166.37</strain>
    </source>
</reference>
<feature type="transmembrane region" description="Helical" evidence="9">
    <location>
        <begin position="326"/>
        <end position="359"/>
    </location>
</feature>
<feature type="transmembrane region" description="Helical" evidence="9">
    <location>
        <begin position="586"/>
        <end position="608"/>
    </location>
</feature>
<feature type="transmembrane region" description="Helical" evidence="9">
    <location>
        <begin position="530"/>
        <end position="550"/>
    </location>
</feature>
<evidence type="ECO:0000256" key="8">
    <source>
        <dbReference type="SAM" id="MobiDB-lite"/>
    </source>
</evidence>
<dbReference type="GO" id="GO:0005774">
    <property type="term" value="C:vacuolar membrane"/>
    <property type="evidence" value="ECO:0007669"/>
    <property type="project" value="TreeGrafter"/>
</dbReference>
<name>A0A5C3M6L8_9AGAR</name>
<comment type="subcellular location">
    <subcellularLocation>
        <location evidence="1">Membrane</location>
        <topology evidence="1">Multi-pass membrane protein</topology>
    </subcellularLocation>
</comment>
<organism evidence="11 12">
    <name type="scientific">Crucibulum laeve</name>
    <dbReference type="NCBI Taxonomy" id="68775"/>
    <lineage>
        <taxon>Eukaryota</taxon>
        <taxon>Fungi</taxon>
        <taxon>Dikarya</taxon>
        <taxon>Basidiomycota</taxon>
        <taxon>Agaricomycotina</taxon>
        <taxon>Agaricomycetes</taxon>
        <taxon>Agaricomycetidae</taxon>
        <taxon>Agaricales</taxon>
        <taxon>Agaricineae</taxon>
        <taxon>Nidulariaceae</taxon>
        <taxon>Crucibulum</taxon>
    </lineage>
</organism>
<evidence type="ECO:0000256" key="4">
    <source>
        <dbReference type="ARBA" id="ARBA00022692"/>
    </source>
</evidence>
<keyword evidence="3" id="KW-0813">Transport</keyword>
<evidence type="ECO:0000256" key="6">
    <source>
        <dbReference type="ARBA" id="ARBA00022989"/>
    </source>
</evidence>
<dbReference type="Pfam" id="PF01490">
    <property type="entry name" value="Aa_trans"/>
    <property type="match status" value="1"/>
</dbReference>
<feature type="domain" description="Amino acid transporter transmembrane" evidence="10">
    <location>
        <begin position="206"/>
        <end position="606"/>
    </location>
</feature>